<keyword evidence="3" id="KW-1185">Reference proteome</keyword>
<dbReference type="RefSeq" id="WP_150045481.1">
    <property type="nucleotide sequence ID" value="NZ_OW485603.1"/>
</dbReference>
<dbReference type="AlphaFoldDB" id="A0A5M6IJ92"/>
<sequence>MAQHFLLSAAARSLSAAKVMRMSESGVVNVFLRLRWPETDGKPVCPGCGCMVCYACPRSPDRPRWRCKACHADFSITSGTLFAHHKLPLRTYLLSVVAFCNEVKGKSMLALSRELDVQYKTAFVLAHKMREAMASGTKAVRIGGAGREVELDGAYFGGHVRPKNLATDRVDRRLVKNQSGKRQVVVVMRERGGPTLVQVVPTEDAALPLIPQRIAKATVLHADESAAWNKLHARFPMRRINHQEGYSIDGACTNGAESYFSRLRRSELGHHHHIAGPYLLRYAQEAAWREDARRVSNGEQVHGVVRLALRCRPSVDFCGYWQRAHVA</sequence>
<evidence type="ECO:0000313" key="3">
    <source>
        <dbReference type="Proteomes" id="UP000325255"/>
    </source>
</evidence>
<dbReference type="OrthoDB" id="271821at2"/>
<dbReference type="InterPro" id="IPR024445">
    <property type="entry name" value="Tnp_ISXO2-like"/>
</dbReference>
<feature type="domain" description="ISXO2-like transposase" evidence="1">
    <location>
        <begin position="141"/>
        <end position="291"/>
    </location>
</feature>
<evidence type="ECO:0000259" key="1">
    <source>
        <dbReference type="SMART" id="SM01126"/>
    </source>
</evidence>
<name>A0A5M6IJ92_9PROT</name>
<dbReference type="InterPro" id="IPR024442">
    <property type="entry name" value="Transposase_Zn_ribbon"/>
</dbReference>
<proteinExistence type="predicted"/>
<dbReference type="NCBIfam" id="NF033547">
    <property type="entry name" value="transpos_IS1595"/>
    <property type="match status" value="1"/>
</dbReference>
<comment type="caution">
    <text evidence="2">The sequence shown here is derived from an EMBL/GenBank/DDBJ whole genome shotgun (WGS) entry which is preliminary data.</text>
</comment>
<dbReference type="EMBL" id="VWPK01000089">
    <property type="protein sequence ID" value="KAA5608336.1"/>
    <property type="molecule type" value="Genomic_DNA"/>
</dbReference>
<gene>
    <name evidence="2" type="ORF">F1189_29635</name>
</gene>
<accession>A0A5M6IJ92</accession>
<dbReference type="Proteomes" id="UP000325255">
    <property type="component" value="Unassembled WGS sequence"/>
</dbReference>
<dbReference type="Pfam" id="PF12762">
    <property type="entry name" value="DDE_Tnp_IS1595"/>
    <property type="match status" value="1"/>
</dbReference>
<dbReference type="Pfam" id="PF12760">
    <property type="entry name" value="Zn_ribbon_IS1595"/>
    <property type="match status" value="1"/>
</dbReference>
<reference evidence="2 3" key="1">
    <citation type="submission" date="2019-09" db="EMBL/GenBank/DDBJ databases">
        <title>Genome sequence of Rhodovastum atsumiense, a diverse member of the Acetobacteraceae family of non-sulfur purple photosynthetic bacteria.</title>
        <authorList>
            <person name="Meyer T."/>
            <person name="Kyndt J."/>
        </authorList>
    </citation>
    <scope>NUCLEOTIDE SEQUENCE [LARGE SCALE GENOMIC DNA]</scope>
    <source>
        <strain evidence="2 3">DSM 21279</strain>
    </source>
</reference>
<protein>
    <submittedName>
        <fullName evidence="2">IS1595 family transposase</fullName>
    </submittedName>
</protein>
<evidence type="ECO:0000313" key="2">
    <source>
        <dbReference type="EMBL" id="KAA5608336.1"/>
    </source>
</evidence>
<organism evidence="2 3">
    <name type="scientific">Rhodovastum atsumiense</name>
    <dbReference type="NCBI Taxonomy" id="504468"/>
    <lineage>
        <taxon>Bacteria</taxon>
        <taxon>Pseudomonadati</taxon>
        <taxon>Pseudomonadota</taxon>
        <taxon>Alphaproteobacteria</taxon>
        <taxon>Acetobacterales</taxon>
        <taxon>Acetobacteraceae</taxon>
        <taxon>Rhodovastum</taxon>
    </lineage>
</organism>
<dbReference type="SMART" id="SM01126">
    <property type="entry name" value="DDE_Tnp_IS1595"/>
    <property type="match status" value="1"/>
</dbReference>